<dbReference type="PROSITE" id="PS50949">
    <property type="entry name" value="HTH_GNTR"/>
    <property type="match status" value="1"/>
</dbReference>
<evidence type="ECO:0000256" key="4">
    <source>
        <dbReference type="ARBA" id="ARBA00023163"/>
    </source>
</evidence>
<dbReference type="InterPro" id="IPR036390">
    <property type="entry name" value="WH_DNA-bd_sf"/>
</dbReference>
<keyword evidence="2" id="KW-0805">Transcription regulation</keyword>
<dbReference type="PANTHER" id="PTHR46577:SF1">
    <property type="entry name" value="HTH-TYPE TRANSCRIPTIONAL REGULATORY PROTEIN GABR"/>
    <property type="match status" value="1"/>
</dbReference>
<dbReference type="Gene3D" id="1.10.10.10">
    <property type="entry name" value="Winged helix-like DNA-binding domain superfamily/Winged helix DNA-binding domain"/>
    <property type="match status" value="1"/>
</dbReference>
<feature type="domain" description="HTH gntR-type" evidence="5">
    <location>
        <begin position="13"/>
        <end position="80"/>
    </location>
</feature>
<name>A0ABW4ZNG5_9SPHI</name>
<organism evidence="6 7">
    <name type="scientific">Paradesertivirga mongoliensis</name>
    <dbReference type="NCBI Taxonomy" id="2100740"/>
    <lineage>
        <taxon>Bacteria</taxon>
        <taxon>Pseudomonadati</taxon>
        <taxon>Bacteroidota</taxon>
        <taxon>Sphingobacteriia</taxon>
        <taxon>Sphingobacteriales</taxon>
        <taxon>Sphingobacteriaceae</taxon>
        <taxon>Paradesertivirga</taxon>
    </lineage>
</organism>
<evidence type="ECO:0000259" key="5">
    <source>
        <dbReference type="PROSITE" id="PS50949"/>
    </source>
</evidence>
<dbReference type="EMBL" id="JBHUHZ010000002">
    <property type="protein sequence ID" value="MFD2163167.1"/>
    <property type="molecule type" value="Genomic_DNA"/>
</dbReference>
<proteinExistence type="predicted"/>
<evidence type="ECO:0000256" key="3">
    <source>
        <dbReference type="ARBA" id="ARBA00023125"/>
    </source>
</evidence>
<dbReference type="SUPFAM" id="SSF46785">
    <property type="entry name" value="Winged helix' DNA-binding domain"/>
    <property type="match status" value="1"/>
</dbReference>
<dbReference type="InterPro" id="IPR036388">
    <property type="entry name" value="WH-like_DNA-bd_sf"/>
</dbReference>
<dbReference type="Proteomes" id="UP001597387">
    <property type="component" value="Unassembled WGS sequence"/>
</dbReference>
<keyword evidence="4" id="KW-0804">Transcription</keyword>
<accession>A0ABW4ZNG5</accession>
<dbReference type="InterPro" id="IPR051446">
    <property type="entry name" value="HTH_trans_reg/aminotransferase"/>
</dbReference>
<dbReference type="PANTHER" id="PTHR46577">
    <property type="entry name" value="HTH-TYPE TRANSCRIPTIONAL REGULATORY PROTEIN GABR"/>
    <property type="match status" value="1"/>
</dbReference>
<keyword evidence="1" id="KW-0663">Pyridoxal phosphate</keyword>
<keyword evidence="7" id="KW-1185">Reference proteome</keyword>
<evidence type="ECO:0000256" key="1">
    <source>
        <dbReference type="ARBA" id="ARBA00022898"/>
    </source>
</evidence>
<gene>
    <name evidence="6" type="ORF">ACFSJU_12245</name>
</gene>
<evidence type="ECO:0000313" key="6">
    <source>
        <dbReference type="EMBL" id="MFD2163167.1"/>
    </source>
</evidence>
<dbReference type="RefSeq" id="WP_255901308.1">
    <property type="nucleotide sequence ID" value="NZ_JAFMZO010000002.1"/>
</dbReference>
<dbReference type="InterPro" id="IPR000524">
    <property type="entry name" value="Tscrpt_reg_HTH_GntR"/>
</dbReference>
<evidence type="ECO:0000313" key="7">
    <source>
        <dbReference type="Proteomes" id="UP001597387"/>
    </source>
</evidence>
<sequence>MTVKLAIDPASPVPLFLQVKGLIRKEILNGRFDADNRIPPMRRIEIDNSLSRTTVERAYWLLAKEGYMTKIGNAYFVQKEEEIVLEELTYN</sequence>
<protein>
    <submittedName>
        <fullName evidence="6">GntR family transcriptional regulator</fullName>
    </submittedName>
</protein>
<reference evidence="7" key="1">
    <citation type="journal article" date="2019" name="Int. J. Syst. Evol. Microbiol.">
        <title>The Global Catalogue of Microorganisms (GCM) 10K type strain sequencing project: providing services to taxonomists for standard genome sequencing and annotation.</title>
        <authorList>
            <consortium name="The Broad Institute Genomics Platform"/>
            <consortium name="The Broad Institute Genome Sequencing Center for Infectious Disease"/>
            <person name="Wu L."/>
            <person name="Ma J."/>
        </authorList>
    </citation>
    <scope>NUCLEOTIDE SEQUENCE [LARGE SCALE GENOMIC DNA]</scope>
    <source>
        <strain evidence="7">KCTC 42217</strain>
    </source>
</reference>
<keyword evidence="3" id="KW-0238">DNA-binding</keyword>
<evidence type="ECO:0000256" key="2">
    <source>
        <dbReference type="ARBA" id="ARBA00023015"/>
    </source>
</evidence>
<comment type="caution">
    <text evidence="6">The sequence shown here is derived from an EMBL/GenBank/DDBJ whole genome shotgun (WGS) entry which is preliminary data.</text>
</comment>